<dbReference type="OrthoDB" id="411823at2759"/>
<sequence length="460" mass="52375">MVWMRGRRAVGNERGGGREHCSLLCSPHWTVFAAKSAGEVNIQFRLDNSERSWGIMRRSSRRIKLHVPVGRGWNTSAASRSSPATREQGHVSGPVDYSVFCDLPKTFDCVYHETDRETTYGIAGRALDLLKSYLSNVTKFKVLMSVAINISATHAPPRADPPRTRFGPKSDYPNGDIYLRALPTAAIVSFAMKLSFVDRFAESVDESVEDMDSQTLDRLAVVGSHIYTNGSRIEGKVGAALTEWRDGQETWFSTLRLDPFCTVFQAEMVALQRAIRRVKKGKDGLVNDSVTPDQLWRRAHQARRSHQKDCSDYDKLSLSYAKKVMRTASLEEWQKRYAERSRGEITKCFFRRVEQAYRVLQKIEMTSQMAQTLTGYGGFAQYLHRFKLMDSPHCACDPAKIQDVLHVLEECPMFLREHVALEAEIGVIVGRRNFSTIMDHDKIREKFIGFLIWCSKDIQN</sequence>
<keyword evidence="2" id="KW-1185">Reference proteome</keyword>
<dbReference type="EMBL" id="BGZK01000787">
    <property type="protein sequence ID" value="GBP60414.1"/>
    <property type="molecule type" value="Genomic_DNA"/>
</dbReference>
<dbReference type="AlphaFoldDB" id="A0A4C1XD87"/>
<dbReference type="InterPro" id="IPR012337">
    <property type="entry name" value="RNaseH-like_sf"/>
</dbReference>
<evidence type="ECO:0000313" key="2">
    <source>
        <dbReference type="Proteomes" id="UP000299102"/>
    </source>
</evidence>
<evidence type="ECO:0000313" key="1">
    <source>
        <dbReference type="EMBL" id="GBP60414.1"/>
    </source>
</evidence>
<protein>
    <submittedName>
        <fullName evidence="1">Retrovirus-related Pol polyprotein from type-1 retrotransposable element R1 3</fullName>
    </submittedName>
</protein>
<comment type="caution">
    <text evidence="1">The sequence shown here is derived from an EMBL/GenBank/DDBJ whole genome shotgun (WGS) entry which is preliminary data.</text>
</comment>
<name>A0A4C1XD87_EUMVA</name>
<organism evidence="1 2">
    <name type="scientific">Eumeta variegata</name>
    <name type="common">Bagworm moth</name>
    <name type="synonym">Eumeta japonica</name>
    <dbReference type="NCBI Taxonomy" id="151549"/>
    <lineage>
        <taxon>Eukaryota</taxon>
        <taxon>Metazoa</taxon>
        <taxon>Ecdysozoa</taxon>
        <taxon>Arthropoda</taxon>
        <taxon>Hexapoda</taxon>
        <taxon>Insecta</taxon>
        <taxon>Pterygota</taxon>
        <taxon>Neoptera</taxon>
        <taxon>Endopterygota</taxon>
        <taxon>Lepidoptera</taxon>
        <taxon>Glossata</taxon>
        <taxon>Ditrysia</taxon>
        <taxon>Tineoidea</taxon>
        <taxon>Psychidae</taxon>
        <taxon>Oiketicinae</taxon>
        <taxon>Eumeta</taxon>
    </lineage>
</organism>
<gene>
    <name evidence="1" type="ORF">EVAR_98310_1</name>
</gene>
<accession>A0A4C1XD87</accession>
<proteinExistence type="predicted"/>
<dbReference type="SUPFAM" id="SSF53098">
    <property type="entry name" value="Ribonuclease H-like"/>
    <property type="match status" value="1"/>
</dbReference>
<reference evidence="1 2" key="1">
    <citation type="journal article" date="2019" name="Commun. Biol.">
        <title>The bagworm genome reveals a unique fibroin gene that provides high tensile strength.</title>
        <authorList>
            <person name="Kono N."/>
            <person name="Nakamura H."/>
            <person name="Ohtoshi R."/>
            <person name="Tomita M."/>
            <person name="Numata K."/>
            <person name="Arakawa K."/>
        </authorList>
    </citation>
    <scope>NUCLEOTIDE SEQUENCE [LARGE SCALE GENOMIC DNA]</scope>
</reference>
<dbReference type="Proteomes" id="UP000299102">
    <property type="component" value="Unassembled WGS sequence"/>
</dbReference>